<gene>
    <name evidence="3" type="ORF">C8263_15315</name>
</gene>
<evidence type="ECO:0000313" key="3">
    <source>
        <dbReference type="EMBL" id="PTA66935.1"/>
    </source>
</evidence>
<comment type="caution">
    <text evidence="3">The sequence shown here is derived from an EMBL/GenBank/DDBJ whole genome shotgun (WGS) entry which is preliminary data.</text>
</comment>
<keyword evidence="4" id="KW-1185">Reference proteome</keyword>
<accession>A0A2T3W4V9</accession>
<feature type="region of interest" description="Disordered" evidence="1">
    <location>
        <begin position="77"/>
        <end position="100"/>
    </location>
</feature>
<dbReference type="Pfam" id="PF13391">
    <property type="entry name" value="HNH_2"/>
    <property type="match status" value="1"/>
</dbReference>
<feature type="domain" description="HNH nuclease" evidence="2">
    <location>
        <begin position="16"/>
        <end position="45"/>
    </location>
</feature>
<dbReference type="InterPro" id="IPR003615">
    <property type="entry name" value="HNH_nuc"/>
</dbReference>
<evidence type="ECO:0000313" key="4">
    <source>
        <dbReference type="Proteomes" id="UP000240317"/>
    </source>
</evidence>
<proteinExistence type="predicted"/>
<evidence type="ECO:0000256" key="1">
    <source>
        <dbReference type="SAM" id="MobiDB-lite"/>
    </source>
</evidence>
<protein>
    <recommendedName>
        <fullName evidence="2">HNH nuclease domain-containing protein</fullName>
    </recommendedName>
</protein>
<reference evidence="3 4" key="1">
    <citation type="submission" date="2018-03" db="EMBL/GenBank/DDBJ databases">
        <title>Draft genome of Deinococcus sp. OD32.</title>
        <authorList>
            <person name="Wang X.-P."/>
            <person name="Du Z.-J."/>
        </authorList>
    </citation>
    <scope>NUCLEOTIDE SEQUENCE [LARGE SCALE GENOMIC DNA]</scope>
    <source>
        <strain evidence="3 4">OD32</strain>
    </source>
</reference>
<dbReference type="AlphaFoldDB" id="A0A2T3W4V9"/>
<dbReference type="RefSeq" id="WP_107139015.1">
    <property type="nucleotide sequence ID" value="NZ_PYSV01000017.1"/>
</dbReference>
<evidence type="ECO:0000259" key="2">
    <source>
        <dbReference type="Pfam" id="PF13391"/>
    </source>
</evidence>
<dbReference type="EMBL" id="PYSV01000017">
    <property type="protein sequence ID" value="PTA66935.1"/>
    <property type="molecule type" value="Genomic_DNA"/>
</dbReference>
<organism evidence="3 4">
    <name type="scientific">Deinococcus arcticus</name>
    <dbReference type="NCBI Taxonomy" id="2136176"/>
    <lineage>
        <taxon>Bacteria</taxon>
        <taxon>Thermotogati</taxon>
        <taxon>Deinococcota</taxon>
        <taxon>Deinococci</taxon>
        <taxon>Deinococcales</taxon>
        <taxon>Deinococcaceae</taxon>
        <taxon>Deinococcus</taxon>
    </lineage>
</organism>
<dbReference type="Proteomes" id="UP000240317">
    <property type="component" value="Unassembled WGS sequence"/>
</dbReference>
<name>A0A2T3W4V9_9DEIO</name>
<dbReference type="OrthoDB" id="5678128at2"/>
<sequence length="100" mass="10951">MKLLPVLEAAQVQPYASGGPHEVGNGLLLRSDLHCLDDQGFVAVDPDDRRLLASRHGQEEVHDGHYCHALAGQTLAKSQRGLTPPNRERLLDYAEPPSYA</sequence>